<comment type="caution">
    <text evidence="1">The sequence shown here is derived from an EMBL/GenBank/DDBJ whole genome shotgun (WGS) entry which is preliminary data.</text>
</comment>
<organism evidence="1 2">
    <name type="scientific">Phyllobacterium trifolii</name>
    <dbReference type="NCBI Taxonomy" id="300193"/>
    <lineage>
        <taxon>Bacteria</taxon>
        <taxon>Pseudomonadati</taxon>
        <taxon>Pseudomonadota</taxon>
        <taxon>Alphaproteobacteria</taxon>
        <taxon>Hyphomicrobiales</taxon>
        <taxon>Phyllobacteriaceae</taxon>
        <taxon>Phyllobacterium</taxon>
    </lineage>
</organism>
<evidence type="ECO:0008006" key="3">
    <source>
        <dbReference type="Google" id="ProtNLM"/>
    </source>
</evidence>
<sequence>MANLSEKLRDMQPGVDAYITPDRIARYLTAIADTPAPSTAATAMRAPVLQDLLRSDGALKDGQLVLDSNFRNTASTVLIAGDQSLPKPLWYFAHMDTISYLTRPFDGRRFPLVPFCYHLTINGTRQAQAYRYDLLNERYFVVDDGWIESELGNAFFRPKDQSTRLRPGDRVVPVTPCLPQEDGYWTGHFDNAGGVSALAVAAPLLAEAGVNALFAFPDEEEGPTGSGNQVMGRGGSRIIDQLPPPDLAIIADMQQAGMTLNTEEMTSEPQNSVRIGEGAVLSEFSSLARGAVTPPSLYALARHLIDLLPGLGTKVQESNNIYTSRSDDISVMLKTPNILLLGFPGINRHFDLASPQAALSDIVDLSKALVYAAMLQPVIRCLNDRGGHV</sequence>
<dbReference type="EMBL" id="JACHXN010000019">
    <property type="protein sequence ID" value="MBB3148351.1"/>
    <property type="molecule type" value="Genomic_DNA"/>
</dbReference>
<evidence type="ECO:0000313" key="1">
    <source>
        <dbReference type="EMBL" id="MBB3148351.1"/>
    </source>
</evidence>
<protein>
    <recommendedName>
        <fullName evidence="3">M20/M25/M40 family metallo-hydrolase</fullName>
    </recommendedName>
</protein>
<proteinExistence type="predicted"/>
<evidence type="ECO:0000313" key="2">
    <source>
        <dbReference type="Proteomes" id="UP000554520"/>
    </source>
</evidence>
<accession>A0A839UI93</accession>
<name>A0A839UI93_9HYPH</name>
<keyword evidence="2" id="KW-1185">Reference proteome</keyword>
<dbReference type="Proteomes" id="UP000554520">
    <property type="component" value="Unassembled WGS sequence"/>
</dbReference>
<reference evidence="1 2" key="1">
    <citation type="submission" date="2020-08" db="EMBL/GenBank/DDBJ databases">
        <title>Genomic Encyclopedia of Type Strains, Phase III (KMG-III): the genomes of soil and plant-associated and newly described type strains.</title>
        <authorList>
            <person name="Whitman W."/>
        </authorList>
    </citation>
    <scope>NUCLEOTIDE SEQUENCE [LARGE SCALE GENOMIC DNA]</scope>
    <source>
        <strain evidence="1 2">CECT 7015</strain>
    </source>
</reference>
<gene>
    <name evidence="1" type="ORF">FHS21_004798</name>
</gene>
<dbReference type="Gene3D" id="3.40.630.10">
    <property type="entry name" value="Zn peptidases"/>
    <property type="match status" value="1"/>
</dbReference>
<dbReference type="AlphaFoldDB" id="A0A839UI93"/>
<dbReference type="SUPFAM" id="SSF53187">
    <property type="entry name" value="Zn-dependent exopeptidases"/>
    <property type="match status" value="1"/>
</dbReference>